<dbReference type="EMBL" id="AP019376">
    <property type="protein sequence ID" value="BBH89646.1"/>
    <property type="molecule type" value="Genomic_DNA"/>
</dbReference>
<evidence type="ECO:0000256" key="1">
    <source>
        <dbReference type="SAM" id="Phobius"/>
    </source>
</evidence>
<protein>
    <submittedName>
        <fullName evidence="2">Uncharacterized protein</fullName>
    </submittedName>
</protein>
<feature type="transmembrane region" description="Helical" evidence="1">
    <location>
        <begin position="47"/>
        <end position="71"/>
    </location>
</feature>
<keyword evidence="1" id="KW-0812">Transmembrane</keyword>
<sequence length="123" mass="13705">MATLSMERKAAISLMESQPQKFSLARRLVFPANGNDELTPGQSKRIIATWAILFTIPLVLMIFLVVIFAGISLQRAVIWLAGAIVLGFILFGFSAWASIKAYNQAVRAKIRHEQEKASSTQRR</sequence>
<dbReference type="AlphaFoldDB" id="A0A455SPM8"/>
<accession>A0A455SPM8</accession>
<keyword evidence="1" id="KW-1133">Transmembrane helix</keyword>
<keyword evidence="1" id="KW-0472">Membrane</keyword>
<gene>
    <name evidence="2" type="ORF">KTC_43970</name>
</gene>
<evidence type="ECO:0000313" key="2">
    <source>
        <dbReference type="EMBL" id="BBH89646.1"/>
    </source>
</evidence>
<organism evidence="2">
    <name type="scientific">Thermosporothrix sp. COM3</name>
    <dbReference type="NCBI Taxonomy" id="2490863"/>
    <lineage>
        <taxon>Bacteria</taxon>
        <taxon>Bacillati</taxon>
        <taxon>Chloroflexota</taxon>
        <taxon>Ktedonobacteria</taxon>
        <taxon>Ktedonobacterales</taxon>
        <taxon>Thermosporotrichaceae</taxon>
        <taxon>Thermosporothrix</taxon>
    </lineage>
</organism>
<proteinExistence type="predicted"/>
<name>A0A455SPM8_9CHLR</name>
<feature type="transmembrane region" description="Helical" evidence="1">
    <location>
        <begin position="77"/>
        <end position="99"/>
    </location>
</feature>
<reference evidence="2" key="1">
    <citation type="submission" date="2018-12" db="EMBL/GenBank/DDBJ databases">
        <title>Novel natural products biosynthetic potential of the class Ktedonobacteria.</title>
        <authorList>
            <person name="Zheng Y."/>
            <person name="Saitou A."/>
            <person name="Wang C.M."/>
            <person name="Toyoda A."/>
            <person name="Minakuchi Y."/>
            <person name="Sekiguchi Y."/>
            <person name="Ueda K."/>
            <person name="Takano H."/>
            <person name="Sakai Y."/>
            <person name="Yokota A."/>
            <person name="Yabe S."/>
        </authorList>
    </citation>
    <scope>NUCLEOTIDE SEQUENCE</scope>
    <source>
        <strain evidence="2">COM3</strain>
    </source>
</reference>